<dbReference type="RefSeq" id="WP_126150120.1">
    <property type="nucleotide sequence ID" value="NZ_JBHTMH010000001.1"/>
</dbReference>
<keyword evidence="2" id="KW-1185">Reference proteome</keyword>
<evidence type="ECO:0000313" key="2">
    <source>
        <dbReference type="Proteomes" id="UP000268844"/>
    </source>
</evidence>
<dbReference type="AlphaFoldDB" id="A0A3S4GJP5"/>
<reference evidence="1 2" key="1">
    <citation type="submission" date="2018-12" db="EMBL/GenBank/DDBJ databases">
        <authorList>
            <person name="Criscuolo A."/>
        </authorList>
    </citation>
    <scope>NUCLEOTIDE SEQUENCE [LARGE SCALE GENOMIC DNA]</scope>
    <source>
        <strain evidence="1">ACIP1116281</strain>
    </source>
</reference>
<dbReference type="OrthoDB" id="9155172at2"/>
<dbReference type="EMBL" id="UZWD01000023">
    <property type="protein sequence ID" value="VDS04544.1"/>
    <property type="molecule type" value="Genomic_DNA"/>
</dbReference>
<name>A0A3S4GJP5_9HYPH</name>
<protein>
    <submittedName>
        <fullName evidence="1">Uncharacterized protein</fullName>
    </submittedName>
</protein>
<gene>
    <name evidence="1" type="ORF">DEVEQU_01682</name>
</gene>
<proteinExistence type="predicted"/>
<accession>A0A3S4GJP5</accession>
<organism evidence="1 2">
    <name type="scientific">Devosia equisanguinis</name>
    <dbReference type="NCBI Taxonomy" id="2490941"/>
    <lineage>
        <taxon>Bacteria</taxon>
        <taxon>Pseudomonadati</taxon>
        <taxon>Pseudomonadota</taxon>
        <taxon>Alphaproteobacteria</taxon>
        <taxon>Hyphomicrobiales</taxon>
        <taxon>Devosiaceae</taxon>
        <taxon>Devosia</taxon>
    </lineage>
</organism>
<evidence type="ECO:0000313" key="1">
    <source>
        <dbReference type="EMBL" id="VDS04544.1"/>
    </source>
</evidence>
<dbReference type="Proteomes" id="UP000268844">
    <property type="component" value="Unassembled WGS sequence"/>
</dbReference>
<sequence length="93" mass="10651">MPHISVKEAIRRAKDFVHETFDEEDIVNVGLEEVKFDDQVGNWEITIGFSRPWDNETSIVPSLSRQHRRAFKIVTIDGTTGEPKAIMQREIAA</sequence>